<reference evidence="3 4" key="1">
    <citation type="submission" date="2019-12" db="EMBL/GenBank/DDBJ databases">
        <title>Complete Genome Sequence of a Quorum-Sensing Bacterium,Rhodobacteraceae bacterium C31, Isolated from a marine microalgae symbiotic bacteria.</title>
        <authorList>
            <person name="Zhang Y."/>
        </authorList>
    </citation>
    <scope>NUCLEOTIDE SEQUENCE [LARGE SCALE GENOMIC DNA]</scope>
    <source>
        <strain evidence="3 4">C31</strain>
        <plasmid evidence="3 4">p-SCP3</plasmid>
    </source>
</reference>
<evidence type="ECO:0000313" key="4">
    <source>
        <dbReference type="Proteomes" id="UP000596387"/>
    </source>
</evidence>
<keyword evidence="3" id="KW-0614">Plasmid</keyword>
<dbReference type="SMART" id="SM01130">
    <property type="entry name" value="DHDPS"/>
    <property type="match status" value="1"/>
</dbReference>
<proteinExistence type="inferred from homology"/>
<dbReference type="InterPro" id="IPR013785">
    <property type="entry name" value="Aldolase_TIM"/>
</dbReference>
<dbReference type="PRINTS" id="PR00146">
    <property type="entry name" value="DHPICSNTHASE"/>
</dbReference>
<name>A0ABX7FEG6_9RHOB</name>
<accession>A0ABX7FEG6</accession>
<keyword evidence="1 2" id="KW-0456">Lyase</keyword>
<comment type="similarity">
    <text evidence="2">Belongs to the DapA family.</text>
</comment>
<sequence length="286" mass="30238">MEHFGISVALLTPFTARGALDTARLGTHARSVMDRGAQGVTLFGTTGEGASVGLSERAAGIDALLQHGCPAGTITLGVCATSLADALEQVAQGTRCGIQSFLLLPPFYFKGCSDDGLFAWHAELFARADPGARFILYHIPQVSGVGLSVDLVRRLAEHAPDRVRAIKDSSGDWETASALIELGKTTVLVGDERLLHRAVARGAGGAICGMANLYPERMVRIVETATEDPELSAEVSRVVAKPVIPALKAMLATRSGEPAWERMRAPLAPLGEADRATLPMQEKTEA</sequence>
<geneLocation type="plasmid" evidence="3 4">
    <name>p-SCP3</name>
</geneLocation>
<gene>
    <name evidence="3" type="ORF">GQA70_21170</name>
</gene>
<dbReference type="Proteomes" id="UP000596387">
    <property type="component" value="Plasmid p-SCP3"/>
</dbReference>
<evidence type="ECO:0000256" key="1">
    <source>
        <dbReference type="ARBA" id="ARBA00023239"/>
    </source>
</evidence>
<organism evidence="3 4">
    <name type="scientific">Ponticoccus alexandrii</name>
    <dbReference type="NCBI Taxonomy" id="1943633"/>
    <lineage>
        <taxon>Bacteria</taxon>
        <taxon>Pseudomonadati</taxon>
        <taxon>Pseudomonadota</taxon>
        <taxon>Alphaproteobacteria</taxon>
        <taxon>Rhodobacterales</taxon>
        <taxon>Roseobacteraceae</taxon>
        <taxon>Ponticoccus</taxon>
    </lineage>
</organism>
<keyword evidence="4" id="KW-1185">Reference proteome</keyword>
<dbReference type="EMBL" id="CP047169">
    <property type="protein sequence ID" value="QRF68884.1"/>
    <property type="molecule type" value="Genomic_DNA"/>
</dbReference>
<dbReference type="RefSeq" id="WP_023847987.1">
    <property type="nucleotide sequence ID" value="NZ_CP047169.1"/>
</dbReference>
<evidence type="ECO:0000256" key="2">
    <source>
        <dbReference type="PIRNR" id="PIRNR001365"/>
    </source>
</evidence>
<dbReference type="CDD" id="cd00408">
    <property type="entry name" value="DHDPS-like"/>
    <property type="match status" value="1"/>
</dbReference>
<dbReference type="PANTHER" id="PTHR12128:SF67">
    <property type="entry name" value="BLR3884 PROTEIN"/>
    <property type="match status" value="1"/>
</dbReference>
<dbReference type="Pfam" id="PF00701">
    <property type="entry name" value="DHDPS"/>
    <property type="match status" value="1"/>
</dbReference>
<dbReference type="InterPro" id="IPR002220">
    <property type="entry name" value="DapA-like"/>
</dbReference>
<dbReference type="SUPFAM" id="SSF51569">
    <property type="entry name" value="Aldolase"/>
    <property type="match status" value="1"/>
</dbReference>
<dbReference type="PANTHER" id="PTHR12128">
    <property type="entry name" value="DIHYDRODIPICOLINATE SYNTHASE"/>
    <property type="match status" value="1"/>
</dbReference>
<dbReference type="Gene3D" id="3.20.20.70">
    <property type="entry name" value="Aldolase class I"/>
    <property type="match status" value="1"/>
</dbReference>
<evidence type="ECO:0000313" key="3">
    <source>
        <dbReference type="EMBL" id="QRF68884.1"/>
    </source>
</evidence>
<dbReference type="PIRSF" id="PIRSF001365">
    <property type="entry name" value="DHDPS"/>
    <property type="match status" value="1"/>
</dbReference>
<protein>
    <submittedName>
        <fullName evidence="3">Dihydrodipicolinate synthase family protein</fullName>
    </submittedName>
</protein>